<evidence type="ECO:0000259" key="7">
    <source>
        <dbReference type="Pfam" id="PF10035"/>
    </source>
</evidence>
<organism evidence="8 9">
    <name type="scientific">Priestia taiwanensis</name>
    <dbReference type="NCBI Taxonomy" id="1347902"/>
    <lineage>
        <taxon>Bacteria</taxon>
        <taxon>Bacillati</taxon>
        <taxon>Bacillota</taxon>
        <taxon>Bacilli</taxon>
        <taxon>Bacillales</taxon>
        <taxon>Bacillaceae</taxon>
        <taxon>Priestia</taxon>
    </lineage>
</organism>
<proteinExistence type="predicted"/>
<keyword evidence="2" id="KW-1003">Cell membrane</keyword>
<dbReference type="RefSeq" id="WP_188388471.1">
    <property type="nucleotide sequence ID" value="NZ_BMFK01000001.1"/>
</dbReference>
<dbReference type="InterPro" id="IPR003740">
    <property type="entry name" value="YitT"/>
</dbReference>
<sequence length="281" mass="30860">MNYTEYGKKFLVVTFGALLVAIGMNMFLIPANVYASGFAGLAQLLSKLLEGVAPFLSPGIVLIILNAPIILVAWNKIGKTFTFFSFISVGMMTVFLELVPTTVNFSDDILLNAVFGGVIMAVGVGLTLKYGASTGGLDVIAMIMSRMNDKSVGTYFFLFNALIVITTGAIFEWETALYTLISLYVTTRVLDAIYTSHVKVTAFIITSKPEELREAIHNTLVRGITRMPAQGAYTNEQKEVLMIVVTRYELYDLQKLIQEVDPEAFTNIVETVGVLGLFRKS</sequence>
<keyword evidence="3 6" id="KW-0812">Transmembrane</keyword>
<reference evidence="8" key="2">
    <citation type="submission" date="2020-09" db="EMBL/GenBank/DDBJ databases">
        <authorList>
            <person name="Sun Q."/>
            <person name="Zhou Y."/>
        </authorList>
    </citation>
    <scope>NUCLEOTIDE SEQUENCE</scope>
    <source>
        <strain evidence="8">CGMCC 1.12698</strain>
    </source>
</reference>
<dbReference type="InterPro" id="IPR015867">
    <property type="entry name" value="N-reg_PII/ATP_PRibTrfase_C"/>
</dbReference>
<feature type="transmembrane region" description="Helical" evidence="6">
    <location>
        <begin position="81"/>
        <end position="103"/>
    </location>
</feature>
<comment type="caution">
    <text evidence="8">The sequence shown here is derived from an EMBL/GenBank/DDBJ whole genome shotgun (WGS) entry which is preliminary data.</text>
</comment>
<feature type="transmembrane region" description="Helical" evidence="6">
    <location>
        <begin position="12"/>
        <end position="35"/>
    </location>
</feature>
<dbReference type="InterPro" id="IPR051461">
    <property type="entry name" value="UPF0750_membrane"/>
</dbReference>
<evidence type="ECO:0000256" key="3">
    <source>
        <dbReference type="ARBA" id="ARBA00022692"/>
    </source>
</evidence>
<feature type="transmembrane region" description="Helical" evidence="6">
    <location>
        <begin position="109"/>
        <end position="131"/>
    </location>
</feature>
<dbReference type="Pfam" id="PF10035">
    <property type="entry name" value="DUF2179"/>
    <property type="match status" value="1"/>
</dbReference>
<name>A0A917AV19_9BACI</name>
<evidence type="ECO:0000256" key="2">
    <source>
        <dbReference type="ARBA" id="ARBA00022475"/>
    </source>
</evidence>
<dbReference type="PANTHER" id="PTHR33545">
    <property type="entry name" value="UPF0750 MEMBRANE PROTEIN YITT-RELATED"/>
    <property type="match status" value="1"/>
</dbReference>
<feature type="transmembrane region" description="Helical" evidence="6">
    <location>
        <begin position="152"/>
        <end position="171"/>
    </location>
</feature>
<evidence type="ECO:0000256" key="1">
    <source>
        <dbReference type="ARBA" id="ARBA00004651"/>
    </source>
</evidence>
<evidence type="ECO:0000256" key="6">
    <source>
        <dbReference type="SAM" id="Phobius"/>
    </source>
</evidence>
<dbReference type="InterPro" id="IPR019264">
    <property type="entry name" value="DUF2179"/>
</dbReference>
<dbReference type="CDD" id="cd16380">
    <property type="entry name" value="YitT_C"/>
    <property type="match status" value="1"/>
</dbReference>
<feature type="domain" description="DUF2179" evidence="7">
    <location>
        <begin position="222"/>
        <end position="276"/>
    </location>
</feature>
<accession>A0A917AV19</accession>
<dbReference type="Gene3D" id="3.30.70.120">
    <property type="match status" value="1"/>
</dbReference>
<dbReference type="Pfam" id="PF02588">
    <property type="entry name" value="YitT_membrane"/>
    <property type="match status" value="1"/>
</dbReference>
<dbReference type="AlphaFoldDB" id="A0A917AV19"/>
<gene>
    <name evidence="8" type="ORF">GCM10007140_22850</name>
</gene>
<evidence type="ECO:0000256" key="4">
    <source>
        <dbReference type="ARBA" id="ARBA00022989"/>
    </source>
</evidence>
<evidence type="ECO:0000256" key="5">
    <source>
        <dbReference type="ARBA" id="ARBA00023136"/>
    </source>
</evidence>
<protein>
    <submittedName>
        <fullName evidence="8">Membrane protein</fullName>
    </submittedName>
</protein>
<keyword evidence="9" id="KW-1185">Reference proteome</keyword>
<keyword evidence="5 6" id="KW-0472">Membrane</keyword>
<feature type="transmembrane region" description="Helical" evidence="6">
    <location>
        <begin position="55"/>
        <end position="74"/>
    </location>
</feature>
<dbReference type="PIRSF" id="PIRSF006483">
    <property type="entry name" value="Membrane_protein_YitT"/>
    <property type="match status" value="1"/>
</dbReference>
<keyword evidence="4 6" id="KW-1133">Transmembrane helix</keyword>
<reference evidence="8" key="1">
    <citation type="journal article" date="2014" name="Int. J. Syst. Evol. Microbiol.">
        <title>Complete genome sequence of Corynebacterium casei LMG S-19264T (=DSM 44701T), isolated from a smear-ripened cheese.</title>
        <authorList>
            <consortium name="US DOE Joint Genome Institute (JGI-PGF)"/>
            <person name="Walter F."/>
            <person name="Albersmeier A."/>
            <person name="Kalinowski J."/>
            <person name="Ruckert C."/>
        </authorList>
    </citation>
    <scope>NUCLEOTIDE SEQUENCE</scope>
    <source>
        <strain evidence="8">CGMCC 1.12698</strain>
    </source>
</reference>
<dbReference type="PANTHER" id="PTHR33545:SF5">
    <property type="entry name" value="UPF0750 MEMBRANE PROTEIN YITT"/>
    <property type="match status" value="1"/>
</dbReference>
<evidence type="ECO:0000313" key="8">
    <source>
        <dbReference type="EMBL" id="GGE72364.1"/>
    </source>
</evidence>
<dbReference type="Proteomes" id="UP000605259">
    <property type="component" value="Unassembled WGS sequence"/>
</dbReference>
<evidence type="ECO:0000313" key="9">
    <source>
        <dbReference type="Proteomes" id="UP000605259"/>
    </source>
</evidence>
<dbReference type="GO" id="GO:0005886">
    <property type="term" value="C:plasma membrane"/>
    <property type="evidence" value="ECO:0007669"/>
    <property type="project" value="UniProtKB-SubCell"/>
</dbReference>
<dbReference type="EMBL" id="BMFK01000001">
    <property type="protein sequence ID" value="GGE72364.1"/>
    <property type="molecule type" value="Genomic_DNA"/>
</dbReference>
<comment type="subcellular location">
    <subcellularLocation>
        <location evidence="1">Cell membrane</location>
        <topology evidence="1">Multi-pass membrane protein</topology>
    </subcellularLocation>
</comment>